<reference evidence="6" key="1">
    <citation type="journal article" date="2020" name="Stud. Mycol.">
        <title>101 Dothideomycetes genomes: A test case for predicting lifestyles and emergence of pathogens.</title>
        <authorList>
            <person name="Haridas S."/>
            <person name="Albert R."/>
            <person name="Binder M."/>
            <person name="Bloem J."/>
            <person name="LaButti K."/>
            <person name="Salamov A."/>
            <person name="Andreopoulos B."/>
            <person name="Baker S."/>
            <person name="Barry K."/>
            <person name="Bills G."/>
            <person name="Bluhm B."/>
            <person name="Cannon C."/>
            <person name="Castanera R."/>
            <person name="Culley D."/>
            <person name="Daum C."/>
            <person name="Ezra D."/>
            <person name="Gonzalez J."/>
            <person name="Henrissat B."/>
            <person name="Kuo A."/>
            <person name="Liang C."/>
            <person name="Lipzen A."/>
            <person name="Lutzoni F."/>
            <person name="Magnuson J."/>
            <person name="Mondo S."/>
            <person name="Nolan M."/>
            <person name="Ohm R."/>
            <person name="Pangilinan J."/>
            <person name="Park H.-J."/>
            <person name="Ramirez L."/>
            <person name="Alfaro M."/>
            <person name="Sun H."/>
            <person name="Tritt A."/>
            <person name="Yoshinaga Y."/>
            <person name="Zwiers L.-H."/>
            <person name="Turgeon B."/>
            <person name="Goodwin S."/>
            <person name="Spatafora J."/>
            <person name="Crous P."/>
            <person name="Grigoriev I."/>
        </authorList>
    </citation>
    <scope>NUCLEOTIDE SEQUENCE [LARGE SCALE GENOMIC DNA]</scope>
    <source>
        <strain evidence="6">CECT 20119</strain>
    </source>
</reference>
<keyword evidence="2" id="KW-0539">Nucleus</keyword>
<feature type="region of interest" description="Disordered" evidence="3">
    <location>
        <begin position="71"/>
        <end position="142"/>
    </location>
</feature>
<gene>
    <name evidence="5" type="ORF">BDZ85DRAFT_306505</name>
</gene>
<dbReference type="EMBL" id="ML992502">
    <property type="protein sequence ID" value="KAF2227130.1"/>
    <property type="molecule type" value="Genomic_DNA"/>
</dbReference>
<dbReference type="GO" id="GO:0003677">
    <property type="term" value="F:DNA binding"/>
    <property type="evidence" value="ECO:0007669"/>
    <property type="project" value="InterPro"/>
</dbReference>
<dbReference type="InterPro" id="IPR036864">
    <property type="entry name" value="Zn2-C6_fun-type_DNA-bd_sf"/>
</dbReference>
<keyword evidence="1" id="KW-0479">Metal-binding</keyword>
<dbReference type="Proteomes" id="UP000799538">
    <property type="component" value="Unassembled WGS sequence"/>
</dbReference>
<accession>A0A6A6GNS4</accession>
<dbReference type="Gene3D" id="4.10.240.10">
    <property type="entry name" value="Zn(2)-C6 fungal-type DNA-binding domain"/>
    <property type="match status" value="1"/>
</dbReference>
<dbReference type="InterPro" id="IPR001138">
    <property type="entry name" value="Zn2Cys6_DnaBD"/>
</dbReference>
<sequence>MAQTLDTTASESPQQPSRKRIRLSRACNACRSRKVRCDEQQPACSRCVAAGIVCTTSDPKSTSLIPATARRRAGHYATQSQSAQEDSRESSRRRSTGVNASAIQQRVRHDSEDGIHNDTNFRGGPSPLPLDPSLRNDSTAHDSAVHHHLSTSFIPSFAQAGLQDAGLNGEAEAESPEYAFNSTGQLEHKYLGPSSLQVFTQWLEMTFRIETPSLTERFRYGLRHCEELDIPDSIDMPQLPAAWEEHVQVYFDEVSPLFPVVKRSQIRATAALFASRAISGLPQRQRPSLALLYACLAVGIRQQHPLSSESARYLRAASSLFSFLVAYPYVESAQALLMLTIALRCHSKDGAASQCLGLAIRIAQSIGLHRQASTHQVAFSAATEHLDQGTQSPHAHIAHVQEVWWSAYCLERISCLESGRPTSINDEDVDQNPLFDQRQAPLQAFMISLAKIQGDVSRQMFSNYTRQVVNSPQDMFHIQSRLDRQLSSWYADLPQQLRLDGELLTSGPRTRAARAFLLLQYYSTLATVHRSALLINQHIHVANLKAADLPAEREDRLLESKNVCISSAREIIRSFLEVLERNTNTAVISMTQPLMAIYILAIKNLRDPGSWMARSDLSLLHSATEAVEGRYKVDGQDPGFYFMLKLLQQFATARESAPVTQPATGFSHVNVLAADGQSLLDPTQEWNSLFPRLFLGDLPLEHNDTHQDDIFGLMDIPQLTEEEIMSFSVMPGFGEEGAF</sequence>
<feature type="compositionally biased region" description="Basic and acidic residues" evidence="3">
    <location>
        <begin position="107"/>
        <end position="116"/>
    </location>
</feature>
<dbReference type="PRINTS" id="PR00755">
    <property type="entry name" value="AFLATOXINBRP"/>
</dbReference>
<dbReference type="Pfam" id="PF00172">
    <property type="entry name" value="Zn_clus"/>
    <property type="match status" value="1"/>
</dbReference>
<proteinExistence type="predicted"/>
<feature type="region of interest" description="Disordered" evidence="3">
    <location>
        <begin position="1"/>
        <end position="21"/>
    </location>
</feature>
<dbReference type="OrthoDB" id="3037908at2759"/>
<dbReference type="CDD" id="cd12148">
    <property type="entry name" value="fungal_TF_MHR"/>
    <property type="match status" value="1"/>
</dbReference>
<evidence type="ECO:0000256" key="2">
    <source>
        <dbReference type="ARBA" id="ARBA00023242"/>
    </source>
</evidence>
<evidence type="ECO:0000313" key="5">
    <source>
        <dbReference type="EMBL" id="KAF2227130.1"/>
    </source>
</evidence>
<dbReference type="Pfam" id="PF04082">
    <property type="entry name" value="Fungal_trans"/>
    <property type="match status" value="1"/>
</dbReference>
<protein>
    <submittedName>
        <fullName evidence="5">Fungal-specific transcription factor domain-containing protein</fullName>
    </submittedName>
</protein>
<keyword evidence="6" id="KW-1185">Reference proteome</keyword>
<dbReference type="GO" id="GO:0006351">
    <property type="term" value="P:DNA-templated transcription"/>
    <property type="evidence" value="ECO:0007669"/>
    <property type="project" value="InterPro"/>
</dbReference>
<dbReference type="InterPro" id="IPR007219">
    <property type="entry name" value="XnlR_reg_dom"/>
</dbReference>
<dbReference type="SUPFAM" id="SSF57701">
    <property type="entry name" value="Zn2/Cys6 DNA-binding domain"/>
    <property type="match status" value="1"/>
</dbReference>
<feature type="domain" description="Zn(2)-C6 fungal-type" evidence="4">
    <location>
        <begin position="26"/>
        <end position="56"/>
    </location>
</feature>
<dbReference type="PROSITE" id="PS00463">
    <property type="entry name" value="ZN2_CY6_FUNGAL_1"/>
    <property type="match status" value="1"/>
</dbReference>
<evidence type="ECO:0000256" key="1">
    <source>
        <dbReference type="ARBA" id="ARBA00022723"/>
    </source>
</evidence>
<dbReference type="CDD" id="cd00067">
    <property type="entry name" value="GAL4"/>
    <property type="match status" value="1"/>
</dbReference>
<evidence type="ECO:0000256" key="3">
    <source>
        <dbReference type="SAM" id="MobiDB-lite"/>
    </source>
</evidence>
<evidence type="ECO:0000313" key="6">
    <source>
        <dbReference type="Proteomes" id="UP000799538"/>
    </source>
</evidence>
<dbReference type="PANTHER" id="PTHR46910">
    <property type="entry name" value="TRANSCRIPTION FACTOR PDR1"/>
    <property type="match status" value="1"/>
</dbReference>
<dbReference type="GO" id="GO:0008270">
    <property type="term" value="F:zinc ion binding"/>
    <property type="evidence" value="ECO:0007669"/>
    <property type="project" value="InterPro"/>
</dbReference>
<dbReference type="AlphaFoldDB" id="A0A6A6GNS4"/>
<evidence type="ECO:0000259" key="4">
    <source>
        <dbReference type="PROSITE" id="PS50048"/>
    </source>
</evidence>
<organism evidence="5 6">
    <name type="scientific">Elsinoe ampelina</name>
    <dbReference type="NCBI Taxonomy" id="302913"/>
    <lineage>
        <taxon>Eukaryota</taxon>
        <taxon>Fungi</taxon>
        <taxon>Dikarya</taxon>
        <taxon>Ascomycota</taxon>
        <taxon>Pezizomycotina</taxon>
        <taxon>Dothideomycetes</taxon>
        <taxon>Dothideomycetidae</taxon>
        <taxon>Myriangiales</taxon>
        <taxon>Elsinoaceae</taxon>
        <taxon>Elsinoe</taxon>
    </lineage>
</organism>
<dbReference type="GO" id="GO:0000981">
    <property type="term" value="F:DNA-binding transcription factor activity, RNA polymerase II-specific"/>
    <property type="evidence" value="ECO:0007669"/>
    <property type="project" value="InterPro"/>
</dbReference>
<dbReference type="SMART" id="SM00066">
    <property type="entry name" value="GAL4"/>
    <property type="match status" value="1"/>
</dbReference>
<dbReference type="InterPro" id="IPR050987">
    <property type="entry name" value="AtrR-like"/>
</dbReference>
<feature type="compositionally biased region" description="Polar residues" evidence="3">
    <location>
        <begin position="1"/>
        <end position="16"/>
    </location>
</feature>
<dbReference type="PANTHER" id="PTHR46910:SF1">
    <property type="entry name" value="MISCELLANEOUS ZN(II)2CYS6 TRANSCRIPTION FACTOR (EUROFUNG)-RELATED"/>
    <property type="match status" value="1"/>
</dbReference>
<dbReference type="PROSITE" id="PS50048">
    <property type="entry name" value="ZN2_CY6_FUNGAL_2"/>
    <property type="match status" value="1"/>
</dbReference>
<name>A0A6A6GNS4_9PEZI</name>
<dbReference type="SMART" id="SM00906">
    <property type="entry name" value="Fungal_trans"/>
    <property type="match status" value="1"/>
</dbReference>